<keyword evidence="11" id="KW-1185">Reference proteome</keyword>
<accession>A0A084FV53</accession>
<proteinExistence type="predicted"/>
<dbReference type="GO" id="GO:0000981">
    <property type="term" value="F:DNA-binding transcription factor activity, RNA polymerase II-specific"/>
    <property type="evidence" value="ECO:0007669"/>
    <property type="project" value="TreeGrafter"/>
</dbReference>
<dbReference type="HOGENOM" id="CLU_012331_2_0_1"/>
<keyword evidence="6" id="KW-0804">Transcription</keyword>
<evidence type="ECO:0000256" key="1">
    <source>
        <dbReference type="ARBA" id="ARBA00004123"/>
    </source>
</evidence>
<feature type="compositionally biased region" description="Pro residues" evidence="8">
    <location>
        <begin position="15"/>
        <end position="34"/>
    </location>
</feature>
<evidence type="ECO:0000256" key="3">
    <source>
        <dbReference type="ARBA" id="ARBA00022833"/>
    </source>
</evidence>
<keyword evidence="4" id="KW-0805">Transcription regulation</keyword>
<keyword evidence="3" id="KW-0862">Zinc</keyword>
<keyword evidence="5" id="KW-0238">DNA-binding</keyword>
<gene>
    <name evidence="10" type="ORF">SAPIO_CDS10317</name>
</gene>
<feature type="region of interest" description="Disordered" evidence="8">
    <location>
        <begin position="641"/>
        <end position="675"/>
    </location>
</feature>
<dbReference type="GO" id="GO:0008270">
    <property type="term" value="F:zinc ion binding"/>
    <property type="evidence" value="ECO:0007669"/>
    <property type="project" value="InterPro"/>
</dbReference>
<feature type="domain" description="Xylanolytic transcriptional activator regulatory" evidence="9">
    <location>
        <begin position="319"/>
        <end position="402"/>
    </location>
</feature>
<evidence type="ECO:0000256" key="7">
    <source>
        <dbReference type="ARBA" id="ARBA00023242"/>
    </source>
</evidence>
<dbReference type="GeneID" id="27719501"/>
<dbReference type="SMART" id="SM00906">
    <property type="entry name" value="Fungal_trans"/>
    <property type="match status" value="1"/>
</dbReference>
<dbReference type="InterPro" id="IPR052202">
    <property type="entry name" value="Yeast_MetPath_Reg"/>
</dbReference>
<name>A0A084FV53_PSEDA</name>
<dbReference type="OMA" id="WYLLHTI"/>
<protein>
    <recommendedName>
        <fullName evidence="9">Xylanolytic transcriptional activator regulatory domain-containing protein</fullName>
    </recommendedName>
</protein>
<dbReference type="GO" id="GO:0006351">
    <property type="term" value="P:DNA-templated transcription"/>
    <property type="evidence" value="ECO:0007669"/>
    <property type="project" value="InterPro"/>
</dbReference>
<evidence type="ECO:0000313" key="10">
    <source>
        <dbReference type="EMBL" id="KEZ38965.1"/>
    </source>
</evidence>
<feature type="region of interest" description="Disordered" evidence="8">
    <location>
        <begin position="1"/>
        <end position="118"/>
    </location>
</feature>
<organism evidence="10 11">
    <name type="scientific">Pseudallescheria apiosperma</name>
    <name type="common">Scedosporium apiospermum</name>
    <dbReference type="NCBI Taxonomy" id="563466"/>
    <lineage>
        <taxon>Eukaryota</taxon>
        <taxon>Fungi</taxon>
        <taxon>Dikarya</taxon>
        <taxon>Ascomycota</taxon>
        <taxon>Pezizomycotina</taxon>
        <taxon>Sordariomycetes</taxon>
        <taxon>Hypocreomycetidae</taxon>
        <taxon>Microascales</taxon>
        <taxon>Microascaceae</taxon>
        <taxon>Scedosporium</taxon>
    </lineage>
</organism>
<dbReference type="GO" id="GO:0005634">
    <property type="term" value="C:nucleus"/>
    <property type="evidence" value="ECO:0007669"/>
    <property type="project" value="UniProtKB-SubCell"/>
</dbReference>
<dbReference type="PANTHER" id="PTHR47782">
    <property type="entry name" value="ZN(II)2CYS6 TRANSCRIPTION FACTOR (EUROFUNG)-RELATED"/>
    <property type="match status" value="1"/>
</dbReference>
<dbReference type="VEuPathDB" id="FungiDB:SAPIO_CDS10317"/>
<dbReference type="RefSeq" id="XP_016638764.1">
    <property type="nucleotide sequence ID" value="XM_016783923.1"/>
</dbReference>
<dbReference type="OrthoDB" id="25921at2759"/>
<evidence type="ECO:0000256" key="8">
    <source>
        <dbReference type="SAM" id="MobiDB-lite"/>
    </source>
</evidence>
<evidence type="ECO:0000256" key="6">
    <source>
        <dbReference type="ARBA" id="ARBA00023163"/>
    </source>
</evidence>
<dbReference type="CDD" id="cd12148">
    <property type="entry name" value="fungal_TF_MHR"/>
    <property type="match status" value="1"/>
</dbReference>
<comment type="caution">
    <text evidence="10">The sequence shown here is derived from an EMBL/GenBank/DDBJ whole genome shotgun (WGS) entry which is preliminary data.</text>
</comment>
<dbReference type="GO" id="GO:0045944">
    <property type="term" value="P:positive regulation of transcription by RNA polymerase II"/>
    <property type="evidence" value="ECO:0007669"/>
    <property type="project" value="TreeGrafter"/>
</dbReference>
<keyword evidence="2" id="KW-0479">Metal-binding</keyword>
<comment type="subcellular location">
    <subcellularLocation>
        <location evidence="1">Nucleus</location>
    </subcellularLocation>
</comment>
<evidence type="ECO:0000313" key="11">
    <source>
        <dbReference type="Proteomes" id="UP000028545"/>
    </source>
</evidence>
<dbReference type="InterPro" id="IPR007219">
    <property type="entry name" value="XnlR_reg_dom"/>
</dbReference>
<dbReference type="PANTHER" id="PTHR47782:SF12">
    <property type="entry name" value="ZN(II)2CYS6 TRANSCRIPTION FACTOR (EUROFUNG)"/>
    <property type="match status" value="1"/>
</dbReference>
<reference evidence="10 11" key="1">
    <citation type="journal article" date="2014" name="Genome Announc.">
        <title>Draft genome sequence of the pathogenic fungus Scedosporium apiospermum.</title>
        <authorList>
            <person name="Vandeputte P."/>
            <person name="Ghamrawi S."/>
            <person name="Rechenmann M."/>
            <person name="Iltis A."/>
            <person name="Giraud S."/>
            <person name="Fleury M."/>
            <person name="Thornton C."/>
            <person name="Delhaes L."/>
            <person name="Meyer W."/>
            <person name="Papon N."/>
            <person name="Bouchara J.P."/>
        </authorList>
    </citation>
    <scope>NUCLEOTIDE SEQUENCE [LARGE SCALE GENOMIC DNA]</scope>
    <source>
        <strain evidence="10 11">IHEM 14462</strain>
    </source>
</reference>
<evidence type="ECO:0000256" key="4">
    <source>
        <dbReference type="ARBA" id="ARBA00023015"/>
    </source>
</evidence>
<evidence type="ECO:0000256" key="2">
    <source>
        <dbReference type="ARBA" id="ARBA00022723"/>
    </source>
</evidence>
<dbReference type="KEGG" id="sapo:SAPIO_CDS10317"/>
<feature type="compositionally biased region" description="Low complexity" evidence="8">
    <location>
        <begin position="90"/>
        <end position="114"/>
    </location>
</feature>
<evidence type="ECO:0000259" key="9">
    <source>
        <dbReference type="SMART" id="SM00906"/>
    </source>
</evidence>
<dbReference type="Proteomes" id="UP000028545">
    <property type="component" value="Unassembled WGS sequence"/>
</dbReference>
<sequence>MQELQKGCLREASSQPPPPLPPPSPPPPPPPPLLPLAAEQSQQSINVLPVQPPSPSYSTRGASPQRSWQPGSTSPITRDAGNPDPRDQQQRSSSTTTTPQGETTTPHSTAASTSQIKPSEPLAHEVGLLSLANSTEPKYLGPSSGVPFARLILSAFPHAHGLSNTNPTTPGGGIAATGHLRPEPFPQDWRFDVDLKHFVDAYFDAYQPLYPFLDEETILERVNHVFSRQLGDPYALSTLQLADFGKALSPIHSVQLLLVIALGASTLETRLSVDFSSERYLASAISGIDGLSLHDSTEGLQTMLLLTLCSLSFVDGPNAWFLTSNIIAACLDLGIQRRWIDGPSSKGEGSDGEKLQIYKNVRRGIFWSAYSLERTLAVVLGRPLTLRDEAIDIEFPGAEDLANFDENQTNRDSYDSHEYPRKRSCVEITPYTTASFSFRIDQLAAEMKLMLYRVNNKPGAFPWLIATEEWQKNAHTRCEALLDEMFRVVKSRTRRTSAMASTVPNLEIKYHQCIMLLHRPSPATPRPGATSWKICYSSAVRTILIAAELNRFSKLQNTWLVAHNIFISGITLLYCLWTSPEIRNETSLQALESHIGACTRLLQFLGKKWSVAADALVKFERLAQLTVNAWRLGATTDNLWNGNEEGEAGQSSLNAQPPVERPQYPSAQVAGGNVVPLGGENGDDAFWSQFFQSELEDVSGWFDLNWMMNADAVE</sequence>
<dbReference type="Pfam" id="PF04082">
    <property type="entry name" value="Fungal_trans"/>
    <property type="match status" value="1"/>
</dbReference>
<feature type="compositionally biased region" description="Polar residues" evidence="8">
    <location>
        <begin position="56"/>
        <end position="76"/>
    </location>
</feature>
<dbReference type="AlphaFoldDB" id="A0A084FV53"/>
<keyword evidence="7" id="KW-0539">Nucleus</keyword>
<dbReference type="GO" id="GO:0043565">
    <property type="term" value="F:sequence-specific DNA binding"/>
    <property type="evidence" value="ECO:0007669"/>
    <property type="project" value="TreeGrafter"/>
</dbReference>
<dbReference type="EMBL" id="JOWA01000165">
    <property type="protein sequence ID" value="KEZ38965.1"/>
    <property type="molecule type" value="Genomic_DNA"/>
</dbReference>
<evidence type="ECO:0000256" key="5">
    <source>
        <dbReference type="ARBA" id="ARBA00023125"/>
    </source>
</evidence>